<dbReference type="PRINTS" id="PR01490">
    <property type="entry name" value="RTXTOXIND"/>
</dbReference>
<accession>A0AAE3N472</accession>
<evidence type="ECO:0000256" key="1">
    <source>
        <dbReference type="SAM" id="Coils"/>
    </source>
</evidence>
<keyword evidence="1" id="KW-0175">Coiled coil</keyword>
<proteinExistence type="predicted"/>
<dbReference type="PANTHER" id="PTHR30438:SF2">
    <property type="entry name" value="MEMBRANE PROTEIN"/>
    <property type="match status" value="1"/>
</dbReference>
<dbReference type="PANTHER" id="PTHR30438">
    <property type="entry name" value="36 KDA ANTIGEN-RELATED"/>
    <property type="match status" value="1"/>
</dbReference>
<dbReference type="AlphaFoldDB" id="A0AAE3N472"/>
<reference evidence="2" key="1">
    <citation type="submission" date="2022-07" db="EMBL/GenBank/DDBJ databases">
        <title>Ectorhizobium quercum gen.nov., sp. nov.</title>
        <authorList>
            <person name="Ma T."/>
            <person name="Li Y."/>
        </authorList>
    </citation>
    <scope>NUCLEOTIDE SEQUENCE</scope>
    <source>
        <strain evidence="2">BDR2-2</strain>
    </source>
</reference>
<dbReference type="FunFam" id="2.40.50.100:FF:000077">
    <property type="entry name" value="Glycoside hydrolase family 43"/>
    <property type="match status" value="1"/>
</dbReference>
<keyword evidence="3" id="KW-1185">Reference proteome</keyword>
<feature type="coiled-coil region" evidence="1">
    <location>
        <begin position="81"/>
        <end position="143"/>
    </location>
</feature>
<dbReference type="RefSeq" id="WP_306412848.1">
    <property type="nucleotide sequence ID" value="NZ_JANFPI010000007.1"/>
</dbReference>
<gene>
    <name evidence="2" type="ORF">NOF55_19825</name>
</gene>
<organism evidence="2 3">
    <name type="scientific">Ectorhizobium quercum</name>
    <dbReference type="NCBI Taxonomy" id="2965071"/>
    <lineage>
        <taxon>Bacteria</taxon>
        <taxon>Pseudomonadati</taxon>
        <taxon>Pseudomonadota</taxon>
        <taxon>Alphaproteobacteria</taxon>
        <taxon>Hyphomicrobiales</taxon>
        <taxon>Rhizobiaceae</taxon>
        <taxon>Ectorhizobium</taxon>
    </lineage>
</organism>
<comment type="caution">
    <text evidence="2">The sequence shown here is derived from an EMBL/GenBank/DDBJ whole genome shotgun (WGS) entry which is preliminary data.</text>
</comment>
<dbReference type="Gene3D" id="1.10.287.470">
    <property type="entry name" value="Helix hairpin bin"/>
    <property type="match status" value="1"/>
</dbReference>
<dbReference type="EMBL" id="JANFPI010000007">
    <property type="protein sequence ID" value="MCX8999359.1"/>
    <property type="molecule type" value="Genomic_DNA"/>
</dbReference>
<dbReference type="Proteomes" id="UP001208771">
    <property type="component" value="Unassembled WGS sequence"/>
</dbReference>
<dbReference type="Gene3D" id="2.40.30.170">
    <property type="match status" value="1"/>
</dbReference>
<evidence type="ECO:0000313" key="2">
    <source>
        <dbReference type="EMBL" id="MCX8999359.1"/>
    </source>
</evidence>
<evidence type="ECO:0000313" key="3">
    <source>
        <dbReference type="Proteomes" id="UP001208771"/>
    </source>
</evidence>
<dbReference type="Gene3D" id="2.40.50.100">
    <property type="match status" value="1"/>
</dbReference>
<dbReference type="SUPFAM" id="SSF111369">
    <property type="entry name" value="HlyD-like secretion proteins"/>
    <property type="match status" value="3"/>
</dbReference>
<protein>
    <submittedName>
        <fullName evidence="2">HlyD family efflux transporter periplasmic adaptor subunit</fullName>
    </submittedName>
</protein>
<dbReference type="GO" id="GO:0005886">
    <property type="term" value="C:plasma membrane"/>
    <property type="evidence" value="ECO:0007669"/>
    <property type="project" value="TreeGrafter"/>
</dbReference>
<name>A0AAE3N472_9HYPH</name>
<sequence length="356" mass="38306">MSVSLRNLATAGIVVVALAGAYFAWQQIGAAELPDGIAMGNGRIEATEIDISTKLAGRLKDITVREGDFVTAGQVLAVMDTDTLEAQKRQAEAQLRRAKIGIDTAGSLVNQRLAENESATAVVAQREVQLDVARKTLDRAEQLAKTSVFSQQVLDDTRSAYQGAVSALAVAKAELAASEAGISAARAQVIDAESAVDAAQAAIEELQTQIDDSTLKSPRDGRIQYRVAQPGEVLAAGGRVLSLVDLEDVYITFFLPTEQAGRMEIGSQARIVLDTAPQYTIPASISFVADVAQFTPRTVETQEERQKLVFRIRATIPKELLQKYIRQVKTGLPGAAYVRTSPDAAWPEELEKNLVQ</sequence>
<feature type="coiled-coil region" evidence="1">
    <location>
        <begin position="189"/>
        <end position="216"/>
    </location>
</feature>